<dbReference type="GeneID" id="37035569"/>
<dbReference type="InParanoid" id="A0A316VZP1"/>
<dbReference type="EMBL" id="KZ819372">
    <property type="protein sequence ID" value="PWN43137.1"/>
    <property type="molecule type" value="Genomic_DNA"/>
</dbReference>
<evidence type="ECO:0000259" key="2">
    <source>
        <dbReference type="Pfam" id="PF08457"/>
    </source>
</evidence>
<dbReference type="InterPro" id="IPR013665">
    <property type="entry name" value="Sfi1_dom"/>
</dbReference>
<protein>
    <recommendedName>
        <fullName evidence="2">Sfi1 spindle body domain-containing protein</fullName>
    </recommendedName>
</protein>
<feature type="compositionally biased region" description="Low complexity" evidence="1">
    <location>
        <begin position="204"/>
        <end position="221"/>
    </location>
</feature>
<feature type="compositionally biased region" description="Basic and acidic residues" evidence="1">
    <location>
        <begin position="232"/>
        <end position="244"/>
    </location>
</feature>
<feature type="compositionally biased region" description="Polar residues" evidence="1">
    <location>
        <begin position="286"/>
        <end position="296"/>
    </location>
</feature>
<feature type="domain" description="Sfi1 spindle body" evidence="2">
    <location>
        <begin position="502"/>
        <end position="972"/>
    </location>
</feature>
<feature type="region of interest" description="Disordered" evidence="1">
    <location>
        <begin position="204"/>
        <end position="355"/>
    </location>
</feature>
<dbReference type="OrthoDB" id="1933281at2759"/>
<dbReference type="Pfam" id="PF08457">
    <property type="entry name" value="Sfi1"/>
    <property type="match status" value="1"/>
</dbReference>
<dbReference type="AlphaFoldDB" id="A0A316VZP1"/>
<name>A0A316VZP1_9BASI</name>
<evidence type="ECO:0000256" key="1">
    <source>
        <dbReference type="SAM" id="MobiDB-lite"/>
    </source>
</evidence>
<reference evidence="3 4" key="1">
    <citation type="journal article" date="2018" name="Mol. Biol. Evol.">
        <title>Broad Genomic Sampling Reveals a Smut Pathogenic Ancestry of the Fungal Clade Ustilaginomycotina.</title>
        <authorList>
            <person name="Kijpornyongpan T."/>
            <person name="Mondo S.J."/>
            <person name="Barry K."/>
            <person name="Sandor L."/>
            <person name="Lee J."/>
            <person name="Lipzen A."/>
            <person name="Pangilinan J."/>
            <person name="LaButti K."/>
            <person name="Hainaut M."/>
            <person name="Henrissat B."/>
            <person name="Grigoriev I.V."/>
            <person name="Spatafora J.W."/>
            <person name="Aime M.C."/>
        </authorList>
    </citation>
    <scope>NUCLEOTIDE SEQUENCE [LARGE SCALE GENOMIC DNA]</scope>
    <source>
        <strain evidence="3 4">MCA 4658</strain>
    </source>
</reference>
<dbReference type="RefSeq" id="XP_025370297.1">
    <property type="nucleotide sequence ID" value="XM_025513699.1"/>
</dbReference>
<dbReference type="Proteomes" id="UP000245783">
    <property type="component" value="Unassembled WGS sequence"/>
</dbReference>
<sequence>MALPSDASRPAGLRRDVHDTRTPLLAHRVAQLNSSLLSVRANASSISSASSSSRQPLSATFGTLSTADIAFFDAVITHLHSGGASDFASLKKAYNAVRALPVPSPCNEEKDAFLWDKTLCLLQVRGRDWSSRWDAVRMALGLEPRSTSSGEDATLRSEDASESSEEDVTTGGSADELERWRLQAAHTNIHRNPGHRHAVRLPDALQQQSQPSKLQSLAAQARTLSRQAGRFQDGDDGNRPHGQDKGAYVDTASDSSTLAPSATYAMSERQKAIAAQQSVPHKLRQYSGTPPNGSESDSPDLQRPTRAMQPSKEGLTGVKPLSRPHPQPSDTDRSTSCGPEARRDTSARTSAQNEVQRRFAAVIARSREERAALAAAEAERVALAEELSHAPATRLAEEHDRRKILRPALGWWRQRYQRLEANAGRVDRAHDQIILSKALRCWVKRRQAKEQALNAAGGVDKVRCLLGAWRVWRKTCALRKEHRKEARVAELKSAWDAVTSERDHRAKWRAWEEWRSRFLHRFAGRLREEHLVRGAYSMWNLALARSRRLKSVENEMAQTMMRNRLADSFDSWQKRLALRRAEAEASQRLDDRLVRSAFEAWRKQGELNVLATNYLALRVKRGAFKAWQTATSERADRARRESLADRWRVRRKKRQAISRWQNKYQKLADMQDTASSLLVIREERLQHRVLTQWMLEERLVLVCRVRSSRTVAAAFKAWKDRKSHFAALLEPKAEQVQARSRRATTTNVWSKWRRRHSLHEADAAEADAFFAKRLLSKSLAQWSSLLESQRQMQRRAAKVAEFVALRRSWQEWAALLRERRCAELQSRRATIGVRAAFTTWRACAAERAKERVAVEKVTNRRDDRMLRLALGQWMNRVIEQRSQALRASERWDSMMLRGAWSQWVAACVRHEDLINLGQSFADVKKEERTRRILSSWLSRTRINRGHRVAAEAFKAKRDRRKMEEAWVLWTEKHYDISLRPLVRLDAACLAKVRL</sequence>
<evidence type="ECO:0000313" key="3">
    <source>
        <dbReference type="EMBL" id="PWN43137.1"/>
    </source>
</evidence>
<feature type="region of interest" description="Disordered" evidence="1">
    <location>
        <begin position="144"/>
        <end position="175"/>
    </location>
</feature>
<accession>A0A316VZP1</accession>
<dbReference type="STRING" id="1522189.A0A316VZP1"/>
<evidence type="ECO:0000313" key="4">
    <source>
        <dbReference type="Proteomes" id="UP000245783"/>
    </source>
</evidence>
<organism evidence="3 4">
    <name type="scientific">Ceraceosorus guamensis</name>
    <dbReference type="NCBI Taxonomy" id="1522189"/>
    <lineage>
        <taxon>Eukaryota</taxon>
        <taxon>Fungi</taxon>
        <taxon>Dikarya</taxon>
        <taxon>Basidiomycota</taxon>
        <taxon>Ustilaginomycotina</taxon>
        <taxon>Exobasidiomycetes</taxon>
        <taxon>Ceraceosorales</taxon>
        <taxon>Ceraceosoraceae</taxon>
        <taxon>Ceraceosorus</taxon>
    </lineage>
</organism>
<proteinExistence type="predicted"/>
<gene>
    <name evidence="3" type="ORF">IE81DRAFT_322649</name>
</gene>
<keyword evidence="4" id="KW-1185">Reference proteome</keyword>